<sequence>MPPSQTREEELKYYHEISEPIDEATFTHHNSLIKPIRLLNADPTRDYSPLIQFIRRILVHLTVSSKYCTGTIGSYTMMLWIMRRTPKGKVAMQSLYPNSGDEVLSYVLPYIRETPPAIALEDRTPPECSWGSWRDNEIVISRELVTTYLNLEKSKATLDSDDERCLVFLQTIILVTFLHELTHTLMNRIFMGRLGSFFECGDNVRDIGEHLERSLFTDSVLYVEWLRADFEDPNPKFQVKKIRSICSQPVETGEGFHSVLVEDLRTMLDSIDRSELFSPVFLLQDAKPSDIISADSEHIRLRITPEYSLPVLNQWAMPLPVTEIGPDSIIIEPACGR</sequence>
<organism evidence="1 2">
    <name type="scientific">Armillaria tabescens</name>
    <name type="common">Ringless honey mushroom</name>
    <name type="synonym">Agaricus tabescens</name>
    <dbReference type="NCBI Taxonomy" id="1929756"/>
    <lineage>
        <taxon>Eukaryota</taxon>
        <taxon>Fungi</taxon>
        <taxon>Dikarya</taxon>
        <taxon>Basidiomycota</taxon>
        <taxon>Agaricomycotina</taxon>
        <taxon>Agaricomycetes</taxon>
        <taxon>Agaricomycetidae</taxon>
        <taxon>Agaricales</taxon>
        <taxon>Marasmiineae</taxon>
        <taxon>Physalacriaceae</taxon>
        <taxon>Desarmillaria</taxon>
    </lineage>
</organism>
<accession>A0AA39J1S9</accession>
<dbReference type="RefSeq" id="XP_060321594.1">
    <property type="nucleotide sequence ID" value="XM_060482353.1"/>
</dbReference>
<evidence type="ECO:0000313" key="1">
    <source>
        <dbReference type="EMBL" id="KAK0433905.1"/>
    </source>
</evidence>
<reference evidence="1" key="1">
    <citation type="submission" date="2023-06" db="EMBL/GenBank/DDBJ databases">
        <authorList>
            <consortium name="Lawrence Berkeley National Laboratory"/>
            <person name="Ahrendt S."/>
            <person name="Sahu N."/>
            <person name="Indic B."/>
            <person name="Wong-Bajracharya J."/>
            <person name="Merenyi Z."/>
            <person name="Ke H.-M."/>
            <person name="Monk M."/>
            <person name="Kocsube S."/>
            <person name="Drula E."/>
            <person name="Lipzen A."/>
            <person name="Balint B."/>
            <person name="Henrissat B."/>
            <person name="Andreopoulos B."/>
            <person name="Martin F.M."/>
            <person name="Harder C.B."/>
            <person name="Rigling D."/>
            <person name="Ford K.L."/>
            <person name="Foster G.D."/>
            <person name="Pangilinan J."/>
            <person name="Papanicolaou A."/>
            <person name="Barry K."/>
            <person name="LaButti K."/>
            <person name="Viragh M."/>
            <person name="Koriabine M."/>
            <person name="Yan M."/>
            <person name="Riley R."/>
            <person name="Champramary S."/>
            <person name="Plett K.L."/>
            <person name="Tsai I.J."/>
            <person name="Slot J."/>
            <person name="Sipos G."/>
            <person name="Plett J."/>
            <person name="Nagy L.G."/>
            <person name="Grigoriev I.V."/>
        </authorList>
    </citation>
    <scope>NUCLEOTIDE SEQUENCE</scope>
    <source>
        <strain evidence="1">CCBAS 213</strain>
    </source>
</reference>
<protein>
    <submittedName>
        <fullName evidence="1">Uncharacterized protein</fullName>
    </submittedName>
</protein>
<dbReference type="Proteomes" id="UP001175211">
    <property type="component" value="Unassembled WGS sequence"/>
</dbReference>
<name>A0AA39J1S9_ARMTA</name>
<keyword evidence="2" id="KW-1185">Reference proteome</keyword>
<comment type="caution">
    <text evidence="1">The sequence shown here is derived from an EMBL/GenBank/DDBJ whole genome shotgun (WGS) entry which is preliminary data.</text>
</comment>
<dbReference type="EMBL" id="JAUEPS010000206">
    <property type="protein sequence ID" value="KAK0433905.1"/>
    <property type="molecule type" value="Genomic_DNA"/>
</dbReference>
<gene>
    <name evidence="1" type="ORF">EV420DRAFT_490276</name>
</gene>
<dbReference type="GeneID" id="85365901"/>
<dbReference type="AlphaFoldDB" id="A0AA39J1S9"/>
<proteinExistence type="predicted"/>
<evidence type="ECO:0000313" key="2">
    <source>
        <dbReference type="Proteomes" id="UP001175211"/>
    </source>
</evidence>